<dbReference type="Gene3D" id="3.20.20.450">
    <property type="entry name" value="EAL domain"/>
    <property type="match status" value="1"/>
</dbReference>
<evidence type="ECO:0000256" key="4">
    <source>
        <dbReference type="ARBA" id="ARBA00051114"/>
    </source>
</evidence>
<dbReference type="CDD" id="cd00130">
    <property type="entry name" value="PAS"/>
    <property type="match status" value="1"/>
</dbReference>
<feature type="domain" description="HAMP" evidence="8">
    <location>
        <begin position="369"/>
        <end position="421"/>
    </location>
</feature>
<organism evidence="10 11">
    <name type="scientific">Rheinheimera lutimaris</name>
    <dbReference type="NCBI Taxonomy" id="2740584"/>
    <lineage>
        <taxon>Bacteria</taxon>
        <taxon>Pseudomonadati</taxon>
        <taxon>Pseudomonadota</taxon>
        <taxon>Gammaproteobacteria</taxon>
        <taxon>Chromatiales</taxon>
        <taxon>Chromatiaceae</taxon>
        <taxon>Rheinheimera</taxon>
    </lineage>
</organism>
<dbReference type="RefSeq" id="WP_173502115.1">
    <property type="nucleotide sequence ID" value="NZ_JABSOD010000018.1"/>
</dbReference>
<dbReference type="GO" id="GO:0007165">
    <property type="term" value="P:signal transduction"/>
    <property type="evidence" value="ECO:0007669"/>
    <property type="project" value="InterPro"/>
</dbReference>
<dbReference type="NCBIfam" id="TIGR00229">
    <property type="entry name" value="sensory_box"/>
    <property type="match status" value="1"/>
</dbReference>
<comment type="cofactor">
    <cofactor evidence="1">
        <name>Mg(2+)</name>
        <dbReference type="ChEBI" id="CHEBI:18420"/>
    </cofactor>
</comment>
<dbReference type="Pfam" id="PF00563">
    <property type="entry name" value="EAL"/>
    <property type="match status" value="1"/>
</dbReference>
<dbReference type="FunFam" id="3.30.70.270:FF:000001">
    <property type="entry name" value="Diguanylate cyclase domain protein"/>
    <property type="match status" value="1"/>
</dbReference>
<dbReference type="SMART" id="SM00091">
    <property type="entry name" value="PAS"/>
    <property type="match status" value="1"/>
</dbReference>
<feature type="transmembrane region" description="Helical" evidence="5">
    <location>
        <begin position="348"/>
        <end position="371"/>
    </location>
</feature>
<dbReference type="PANTHER" id="PTHR44757">
    <property type="entry name" value="DIGUANYLATE CYCLASE DGCP"/>
    <property type="match status" value="1"/>
</dbReference>
<dbReference type="GO" id="GO:0071732">
    <property type="term" value="P:cellular response to nitric oxide"/>
    <property type="evidence" value="ECO:0007669"/>
    <property type="project" value="UniProtKB-ARBA"/>
</dbReference>
<dbReference type="InterPro" id="IPR000014">
    <property type="entry name" value="PAS"/>
</dbReference>
<dbReference type="CDD" id="cd01949">
    <property type="entry name" value="GGDEF"/>
    <property type="match status" value="1"/>
</dbReference>
<dbReference type="SUPFAM" id="SSF141868">
    <property type="entry name" value="EAL domain-like"/>
    <property type="match status" value="1"/>
</dbReference>
<dbReference type="SMART" id="SM00052">
    <property type="entry name" value="EAL"/>
    <property type="match status" value="1"/>
</dbReference>
<dbReference type="GO" id="GO:0016020">
    <property type="term" value="C:membrane"/>
    <property type="evidence" value="ECO:0007669"/>
    <property type="project" value="InterPro"/>
</dbReference>
<dbReference type="NCBIfam" id="TIGR00254">
    <property type="entry name" value="GGDEF"/>
    <property type="match status" value="1"/>
</dbReference>
<evidence type="ECO:0000256" key="1">
    <source>
        <dbReference type="ARBA" id="ARBA00001946"/>
    </source>
</evidence>
<dbReference type="PROSITE" id="PS50887">
    <property type="entry name" value="GGDEF"/>
    <property type="match status" value="1"/>
</dbReference>
<keyword evidence="5" id="KW-0472">Membrane</keyword>
<evidence type="ECO:0000313" key="11">
    <source>
        <dbReference type="Proteomes" id="UP000523161"/>
    </source>
</evidence>
<proteinExistence type="predicted"/>
<keyword evidence="11" id="KW-1185">Reference proteome</keyword>
<feature type="domain" description="GGDEF" evidence="9">
    <location>
        <begin position="591"/>
        <end position="724"/>
    </location>
</feature>
<dbReference type="InterPro" id="IPR035919">
    <property type="entry name" value="EAL_sf"/>
</dbReference>
<dbReference type="InterPro" id="IPR052155">
    <property type="entry name" value="Biofilm_reg_signaling"/>
</dbReference>
<dbReference type="SUPFAM" id="SSF158472">
    <property type="entry name" value="HAMP domain-like"/>
    <property type="match status" value="1"/>
</dbReference>
<evidence type="ECO:0000313" key="10">
    <source>
        <dbReference type="EMBL" id="NRQ43880.1"/>
    </source>
</evidence>
<dbReference type="InterPro" id="IPR035965">
    <property type="entry name" value="PAS-like_dom_sf"/>
</dbReference>
<dbReference type="SUPFAM" id="SSF55785">
    <property type="entry name" value="PYP-like sensor domain (PAS domain)"/>
    <property type="match status" value="1"/>
</dbReference>
<evidence type="ECO:0000259" key="9">
    <source>
        <dbReference type="PROSITE" id="PS50887"/>
    </source>
</evidence>
<dbReference type="CDD" id="cd01948">
    <property type="entry name" value="EAL"/>
    <property type="match status" value="1"/>
</dbReference>
<dbReference type="SMART" id="SM00304">
    <property type="entry name" value="HAMP"/>
    <property type="match status" value="1"/>
</dbReference>
<dbReference type="PANTHER" id="PTHR44757:SF2">
    <property type="entry name" value="BIOFILM ARCHITECTURE MAINTENANCE PROTEIN MBAA"/>
    <property type="match status" value="1"/>
</dbReference>
<dbReference type="EC" id="3.1.4.52" evidence="2"/>
<dbReference type="Pfam" id="PF00672">
    <property type="entry name" value="HAMP"/>
    <property type="match status" value="1"/>
</dbReference>
<feature type="domain" description="PAC" evidence="6">
    <location>
        <begin position="506"/>
        <end position="559"/>
    </location>
</feature>
<feature type="domain" description="EAL" evidence="7">
    <location>
        <begin position="733"/>
        <end position="986"/>
    </location>
</feature>
<keyword evidence="5" id="KW-0812">Transmembrane</keyword>
<dbReference type="InterPro" id="IPR001633">
    <property type="entry name" value="EAL_dom"/>
</dbReference>
<keyword evidence="5" id="KW-1133">Transmembrane helix</keyword>
<evidence type="ECO:0000259" key="8">
    <source>
        <dbReference type="PROSITE" id="PS50885"/>
    </source>
</evidence>
<dbReference type="InterPro" id="IPR000700">
    <property type="entry name" value="PAS-assoc_C"/>
</dbReference>
<keyword evidence="3" id="KW-0973">c-di-GMP</keyword>
<evidence type="ECO:0000256" key="5">
    <source>
        <dbReference type="SAM" id="Phobius"/>
    </source>
</evidence>
<dbReference type="GO" id="GO:0071111">
    <property type="term" value="F:cyclic-guanylate-specific phosphodiesterase activity"/>
    <property type="evidence" value="ECO:0007669"/>
    <property type="project" value="UniProtKB-EC"/>
</dbReference>
<sequence length="987" mass="111527">MKDANFTKPSGRDSLGRKFALVVFLAIVAAGFSIGYVVVLLQEMIAVDQQRQVVEQNALRYAAQLNDNFLQKEQKAIAANQVVSRSLARAKLTAPKRLTASVDGSVRAQDNYSAAFVAAENYNNRTSALFEHTGVLWQQLSPLLLQDFFNFYFISKEQFIRISPGDWALQVETQHNFSQDLFYQIATPEQNPARQPRWTPVYYDSIWQKWMTSLIIPLYINDEFVGVTGSDFVLDDILAGLPQTGPGQYSSKAFLFDHQGMVIGLQRQNNTISLPMNTRLDGVILDNSLLQQYAEKVAANPGQLAQLSQAVPEQLVSAAAVERINWYVAVYTDKAAVKASLSEFRSKLLVVFVLVALLVALLLQLAIYQFMLKRLNRLSAAIYRLSRGDLQKVELDHKADEIGLLNQAFGRMSDEISGLVSGLNARIEEKELAERSARKLSKAVSFSSSGIVLTDQFLNIEYINPFLTEIIGSSAEQLQQQPLHSLFAEEMHHVGEEIAETLAERQHWRGDMLLQYQERQLWVSLAIAPIRDEKGDISNYVCAMQDISFIKQSQKKMEQLAYYDVLTGLANRSYFRDQLRKAIAMAHRGYYCFALLYFDLDEFKRINDTLGHDAGDELLKEVAKRLISRLREEDTIARLGGDEFAVILSGIKDRGQASTIAANLQQAFSAPVKLGNHEVSISASIGITVAPEDASEEELLLKHADLAMYEAKARGKNMFHFFSPDLNEAANERLLIENQLREAIREHQFLLYYQPKIDIRDNSVIGYETLLRWLRPDNTLVPPLRFIPVAESTGLIVQIGEWIIWEACRFLSRQHSRGHNITLSINLSVRQFNDDNLPEIVERILLRTGANPKCLIFEITESMLMGDTDAAINQLNQLKRLGVSLSIDDFGTGYSSLSYLKRFPVDELKIDRSFVKDIPDDRNDMDIVAAIIAMAQKMNLRVVAEGVETAEQVEFLRKNACYLVQGYYFSMPLAEQELSRLNYVVNS</sequence>
<dbReference type="Gene3D" id="3.30.450.20">
    <property type="entry name" value="PAS domain"/>
    <property type="match status" value="2"/>
</dbReference>
<dbReference type="FunFam" id="3.20.20.450:FF:000001">
    <property type="entry name" value="Cyclic di-GMP phosphodiesterase yahA"/>
    <property type="match status" value="1"/>
</dbReference>
<dbReference type="PROSITE" id="PS50883">
    <property type="entry name" value="EAL"/>
    <property type="match status" value="1"/>
</dbReference>
<dbReference type="SUPFAM" id="SSF55073">
    <property type="entry name" value="Nucleotide cyclase"/>
    <property type="match status" value="1"/>
</dbReference>
<dbReference type="AlphaFoldDB" id="A0A7Y5ATX5"/>
<dbReference type="PROSITE" id="PS50113">
    <property type="entry name" value="PAC"/>
    <property type="match status" value="1"/>
</dbReference>
<name>A0A7Y5ATX5_9GAMM</name>
<dbReference type="Gene3D" id="6.10.340.10">
    <property type="match status" value="1"/>
</dbReference>
<reference evidence="10 11" key="1">
    <citation type="submission" date="2020-06" db="EMBL/GenBank/DDBJ databases">
        <title>Rheinheimera sp. nov., a marine bacterium isolated from coastal.</title>
        <authorList>
            <person name="Yu Q."/>
            <person name="Qi Y."/>
            <person name="Pu J."/>
        </authorList>
    </citation>
    <scope>NUCLEOTIDE SEQUENCE [LARGE SCALE GENOMIC DNA]</scope>
    <source>
        <strain evidence="10 11">YQF-2</strain>
    </source>
</reference>
<comment type="catalytic activity">
    <reaction evidence="4">
        <text>3',3'-c-di-GMP + H2O = 5'-phosphoguanylyl(3'-&gt;5')guanosine + H(+)</text>
        <dbReference type="Rhea" id="RHEA:24902"/>
        <dbReference type="ChEBI" id="CHEBI:15377"/>
        <dbReference type="ChEBI" id="CHEBI:15378"/>
        <dbReference type="ChEBI" id="CHEBI:58754"/>
        <dbReference type="ChEBI" id="CHEBI:58805"/>
        <dbReference type="EC" id="3.1.4.52"/>
    </reaction>
    <physiologicalReaction direction="left-to-right" evidence="4">
        <dbReference type="Rhea" id="RHEA:24903"/>
    </physiologicalReaction>
</comment>
<dbReference type="InterPro" id="IPR003660">
    <property type="entry name" value="HAMP_dom"/>
</dbReference>
<accession>A0A7Y5ATX5</accession>
<dbReference type="InterPro" id="IPR000160">
    <property type="entry name" value="GGDEF_dom"/>
</dbReference>
<dbReference type="InterPro" id="IPR029787">
    <property type="entry name" value="Nucleotide_cyclase"/>
</dbReference>
<dbReference type="Gene3D" id="3.30.70.270">
    <property type="match status" value="1"/>
</dbReference>
<evidence type="ECO:0000259" key="6">
    <source>
        <dbReference type="PROSITE" id="PS50113"/>
    </source>
</evidence>
<dbReference type="CDD" id="cd06225">
    <property type="entry name" value="HAMP"/>
    <property type="match status" value="1"/>
</dbReference>
<comment type="caution">
    <text evidence="10">The sequence shown here is derived from an EMBL/GenBank/DDBJ whole genome shotgun (WGS) entry which is preliminary data.</text>
</comment>
<dbReference type="InterPro" id="IPR043128">
    <property type="entry name" value="Rev_trsase/Diguanyl_cyclase"/>
</dbReference>
<dbReference type="Pfam" id="PF13426">
    <property type="entry name" value="PAS_9"/>
    <property type="match status" value="1"/>
</dbReference>
<dbReference type="Proteomes" id="UP000523161">
    <property type="component" value="Unassembled WGS sequence"/>
</dbReference>
<dbReference type="PROSITE" id="PS50885">
    <property type="entry name" value="HAMP"/>
    <property type="match status" value="1"/>
</dbReference>
<evidence type="ECO:0000256" key="2">
    <source>
        <dbReference type="ARBA" id="ARBA00012282"/>
    </source>
</evidence>
<dbReference type="Pfam" id="PF00990">
    <property type="entry name" value="GGDEF"/>
    <property type="match status" value="1"/>
</dbReference>
<protein>
    <recommendedName>
        <fullName evidence="2">cyclic-guanylate-specific phosphodiesterase</fullName>
        <ecNumber evidence="2">3.1.4.52</ecNumber>
    </recommendedName>
</protein>
<dbReference type="SMART" id="SM00267">
    <property type="entry name" value="GGDEF"/>
    <property type="match status" value="1"/>
</dbReference>
<evidence type="ECO:0000256" key="3">
    <source>
        <dbReference type="ARBA" id="ARBA00022636"/>
    </source>
</evidence>
<dbReference type="EMBL" id="JABSOD010000018">
    <property type="protein sequence ID" value="NRQ43880.1"/>
    <property type="molecule type" value="Genomic_DNA"/>
</dbReference>
<gene>
    <name evidence="10" type="ORF">HRH59_15130</name>
</gene>
<evidence type="ECO:0000259" key="7">
    <source>
        <dbReference type="PROSITE" id="PS50883"/>
    </source>
</evidence>
<feature type="transmembrane region" description="Helical" evidence="5">
    <location>
        <begin position="20"/>
        <end position="41"/>
    </location>
</feature>